<accession>A0A842HQY9</accession>
<evidence type="ECO:0000313" key="8">
    <source>
        <dbReference type="Proteomes" id="UP000545386"/>
    </source>
</evidence>
<dbReference type="PANTHER" id="PTHR43280">
    <property type="entry name" value="ARAC-FAMILY TRANSCRIPTIONAL REGULATOR"/>
    <property type="match status" value="1"/>
</dbReference>
<dbReference type="CDD" id="cd06999">
    <property type="entry name" value="cupin_HpaA-like_N"/>
    <property type="match status" value="1"/>
</dbReference>
<dbReference type="Pfam" id="PF02311">
    <property type="entry name" value="AraC_binding"/>
    <property type="match status" value="1"/>
</dbReference>
<dbReference type="RefSeq" id="WP_185779041.1">
    <property type="nucleotide sequence ID" value="NZ_JACJUU010000003.1"/>
</dbReference>
<dbReference type="InterPro" id="IPR014710">
    <property type="entry name" value="RmlC-like_jellyroll"/>
</dbReference>
<proteinExistence type="predicted"/>
<evidence type="ECO:0000259" key="6">
    <source>
        <dbReference type="PROSITE" id="PS01124"/>
    </source>
</evidence>
<evidence type="ECO:0000256" key="1">
    <source>
        <dbReference type="ARBA" id="ARBA00023015"/>
    </source>
</evidence>
<keyword evidence="2" id="KW-0238">DNA-binding</keyword>
<dbReference type="InterPro" id="IPR003313">
    <property type="entry name" value="AraC-bd"/>
</dbReference>
<dbReference type="GO" id="GO:0043565">
    <property type="term" value="F:sequence-specific DNA binding"/>
    <property type="evidence" value="ECO:0007669"/>
    <property type="project" value="InterPro"/>
</dbReference>
<name>A0A842HQY9_9BURK</name>
<dbReference type="AlphaFoldDB" id="A0A842HQY9"/>
<evidence type="ECO:0000313" key="7">
    <source>
        <dbReference type="EMBL" id="MBC2769265.1"/>
    </source>
</evidence>
<dbReference type="PRINTS" id="PR00032">
    <property type="entry name" value="HTHARAC"/>
</dbReference>
<dbReference type="InterPro" id="IPR047264">
    <property type="entry name" value="Cupin_HpaA-like_N"/>
</dbReference>
<dbReference type="EMBL" id="JACJUU010000003">
    <property type="protein sequence ID" value="MBC2769265.1"/>
    <property type="molecule type" value="Genomic_DNA"/>
</dbReference>
<dbReference type="InterPro" id="IPR020449">
    <property type="entry name" value="Tscrpt_reg_AraC-type_HTH"/>
</dbReference>
<feature type="compositionally biased region" description="Pro residues" evidence="5">
    <location>
        <begin position="21"/>
        <end position="31"/>
    </location>
</feature>
<dbReference type="PROSITE" id="PS01124">
    <property type="entry name" value="HTH_ARAC_FAMILY_2"/>
    <property type="match status" value="1"/>
</dbReference>
<keyword evidence="1" id="KW-0805">Transcription regulation</keyword>
<keyword evidence="4" id="KW-0804">Transcription</keyword>
<protein>
    <submittedName>
        <fullName evidence="7">Helix-turn-helix domain-containing protein</fullName>
    </submittedName>
</protein>
<dbReference type="Gene3D" id="2.60.120.10">
    <property type="entry name" value="Jelly Rolls"/>
    <property type="match status" value="1"/>
</dbReference>
<keyword evidence="3" id="KW-0010">Activator</keyword>
<gene>
    <name evidence="7" type="ORF">GTU67_04965</name>
</gene>
<comment type="caution">
    <text evidence="7">The sequence shown here is derived from an EMBL/GenBank/DDBJ whole genome shotgun (WGS) entry which is preliminary data.</text>
</comment>
<reference evidence="7 8" key="1">
    <citation type="submission" date="2020-08" db="EMBL/GenBank/DDBJ databases">
        <title>Paraeoetvoesia sp. YC-7-48 draft genome sequence.</title>
        <authorList>
            <person name="Yao L."/>
        </authorList>
    </citation>
    <scope>NUCLEOTIDE SEQUENCE [LARGE SCALE GENOMIC DNA]</scope>
    <source>
        <strain evidence="8">YC-7-48</strain>
    </source>
</reference>
<dbReference type="Pfam" id="PF12833">
    <property type="entry name" value="HTH_18"/>
    <property type="match status" value="1"/>
</dbReference>
<feature type="compositionally biased region" description="Polar residues" evidence="5">
    <location>
        <begin position="1"/>
        <end position="14"/>
    </location>
</feature>
<evidence type="ECO:0000256" key="4">
    <source>
        <dbReference type="ARBA" id="ARBA00023163"/>
    </source>
</evidence>
<dbReference type="InterPro" id="IPR009057">
    <property type="entry name" value="Homeodomain-like_sf"/>
</dbReference>
<dbReference type="InterPro" id="IPR018060">
    <property type="entry name" value="HTH_AraC"/>
</dbReference>
<dbReference type="GO" id="GO:0003700">
    <property type="term" value="F:DNA-binding transcription factor activity"/>
    <property type="evidence" value="ECO:0007669"/>
    <property type="project" value="InterPro"/>
</dbReference>
<dbReference type="SMART" id="SM00342">
    <property type="entry name" value="HTH_ARAC"/>
    <property type="match status" value="1"/>
</dbReference>
<dbReference type="Gene3D" id="1.10.10.60">
    <property type="entry name" value="Homeodomain-like"/>
    <property type="match status" value="1"/>
</dbReference>
<feature type="region of interest" description="Disordered" evidence="5">
    <location>
        <begin position="1"/>
        <end position="39"/>
    </location>
</feature>
<dbReference type="InterPro" id="IPR011051">
    <property type="entry name" value="RmlC_Cupin_sf"/>
</dbReference>
<dbReference type="PANTHER" id="PTHR43280:SF32">
    <property type="entry name" value="TRANSCRIPTIONAL REGULATORY PROTEIN"/>
    <property type="match status" value="1"/>
</dbReference>
<organism evidence="7 8">
    <name type="scientific">Pusillimonas minor</name>
    <dbReference type="NCBI Taxonomy" id="2697024"/>
    <lineage>
        <taxon>Bacteria</taxon>
        <taxon>Pseudomonadati</taxon>
        <taxon>Pseudomonadota</taxon>
        <taxon>Betaproteobacteria</taxon>
        <taxon>Burkholderiales</taxon>
        <taxon>Alcaligenaceae</taxon>
        <taxon>Pusillimonas</taxon>
    </lineage>
</organism>
<dbReference type="SUPFAM" id="SSF51182">
    <property type="entry name" value="RmlC-like cupins"/>
    <property type="match status" value="1"/>
</dbReference>
<dbReference type="SUPFAM" id="SSF46689">
    <property type="entry name" value="Homeodomain-like"/>
    <property type="match status" value="1"/>
</dbReference>
<sequence length="334" mass="37202">MTQKNPVSSNAAILTSTPMPTSRPAPTPAPAPASTSTTTSRVPVYKLYGESDQWLTPDMVHCELIADRSRLHDWEIKLHQHHGLVQLLYLKGGTARVGLDDHVHDMQPGHVVLVPQMCVHGFRFAPNAQGHVVTMAHPLVDTLLSTLGAVDSGLLVPEIYPLDVEIDASVDLAFSLLDREYRGAALHRERLMESLLQGIFIWISRQTANNRGGQARPEDRGREYFRQFGALIERHYAEGWSVEQYAQAIGITAAYLNLLCRHWVGQSALALVHQRIILAAKRDLVYTTMTVSVVSYALGFTDPAYFTRFFKRHVGVSPKAFRQQATSMLELAGR</sequence>
<evidence type="ECO:0000256" key="3">
    <source>
        <dbReference type="ARBA" id="ARBA00023159"/>
    </source>
</evidence>
<feature type="domain" description="HTH araC/xylS-type" evidence="6">
    <location>
        <begin position="226"/>
        <end position="324"/>
    </location>
</feature>
<evidence type="ECO:0000256" key="5">
    <source>
        <dbReference type="SAM" id="MobiDB-lite"/>
    </source>
</evidence>
<keyword evidence="8" id="KW-1185">Reference proteome</keyword>
<evidence type="ECO:0000256" key="2">
    <source>
        <dbReference type="ARBA" id="ARBA00023125"/>
    </source>
</evidence>
<dbReference type="Proteomes" id="UP000545386">
    <property type="component" value="Unassembled WGS sequence"/>
</dbReference>